<protein>
    <submittedName>
        <fullName evidence="1">Uncharacterized protein</fullName>
    </submittedName>
</protein>
<name>A0ACB9CFE9_9ASTR</name>
<evidence type="ECO:0000313" key="2">
    <source>
        <dbReference type="Proteomes" id="UP001056120"/>
    </source>
</evidence>
<reference evidence="1 2" key="2">
    <citation type="journal article" date="2022" name="Mol. Ecol. Resour.">
        <title>The genomes of chicory, endive, great burdock and yacon provide insights into Asteraceae paleo-polyploidization history and plant inulin production.</title>
        <authorList>
            <person name="Fan W."/>
            <person name="Wang S."/>
            <person name="Wang H."/>
            <person name="Wang A."/>
            <person name="Jiang F."/>
            <person name="Liu H."/>
            <person name="Zhao H."/>
            <person name="Xu D."/>
            <person name="Zhang Y."/>
        </authorList>
    </citation>
    <scope>NUCLEOTIDE SEQUENCE [LARGE SCALE GENOMIC DNA]</scope>
    <source>
        <strain evidence="2">cv. Yunnan</strain>
        <tissue evidence="1">Leaves</tissue>
    </source>
</reference>
<organism evidence="1 2">
    <name type="scientific">Smallanthus sonchifolius</name>
    <dbReference type="NCBI Taxonomy" id="185202"/>
    <lineage>
        <taxon>Eukaryota</taxon>
        <taxon>Viridiplantae</taxon>
        <taxon>Streptophyta</taxon>
        <taxon>Embryophyta</taxon>
        <taxon>Tracheophyta</taxon>
        <taxon>Spermatophyta</taxon>
        <taxon>Magnoliopsida</taxon>
        <taxon>eudicotyledons</taxon>
        <taxon>Gunneridae</taxon>
        <taxon>Pentapetalae</taxon>
        <taxon>asterids</taxon>
        <taxon>campanulids</taxon>
        <taxon>Asterales</taxon>
        <taxon>Asteraceae</taxon>
        <taxon>Asteroideae</taxon>
        <taxon>Heliantheae alliance</taxon>
        <taxon>Millerieae</taxon>
        <taxon>Smallanthus</taxon>
    </lineage>
</organism>
<proteinExistence type="predicted"/>
<dbReference type="Proteomes" id="UP001056120">
    <property type="component" value="Linkage Group LG21"/>
</dbReference>
<keyword evidence="2" id="KW-1185">Reference proteome</keyword>
<evidence type="ECO:0000313" key="1">
    <source>
        <dbReference type="EMBL" id="KAI3732988.1"/>
    </source>
</evidence>
<comment type="caution">
    <text evidence="1">The sequence shown here is derived from an EMBL/GenBank/DDBJ whole genome shotgun (WGS) entry which is preliminary data.</text>
</comment>
<sequence>MRPMSECVSSSYCQELCDSASASDDIDPKSSSKSSPSSSGRIKRSDGMYLAYKERVVPKNQSSYRIIIVHGFASNKELTFQSLLRGRFYRMTIDPIATTSHRLWFEVLAKDLIWYSSCLYL</sequence>
<dbReference type="EMBL" id="CM042038">
    <property type="protein sequence ID" value="KAI3732988.1"/>
    <property type="molecule type" value="Genomic_DNA"/>
</dbReference>
<reference evidence="2" key="1">
    <citation type="journal article" date="2022" name="Mol. Ecol. Resour.">
        <title>The genomes of chicory, endive, great burdock and yacon provide insights into Asteraceae palaeo-polyploidization history and plant inulin production.</title>
        <authorList>
            <person name="Fan W."/>
            <person name="Wang S."/>
            <person name="Wang H."/>
            <person name="Wang A."/>
            <person name="Jiang F."/>
            <person name="Liu H."/>
            <person name="Zhao H."/>
            <person name="Xu D."/>
            <person name="Zhang Y."/>
        </authorList>
    </citation>
    <scope>NUCLEOTIDE SEQUENCE [LARGE SCALE GENOMIC DNA]</scope>
    <source>
        <strain evidence="2">cv. Yunnan</strain>
    </source>
</reference>
<gene>
    <name evidence="1" type="ORF">L1987_64202</name>
</gene>
<accession>A0ACB9CFE9</accession>